<evidence type="ECO:0000313" key="3">
    <source>
        <dbReference type="Proteomes" id="UP000185003"/>
    </source>
</evidence>
<dbReference type="OrthoDB" id="676801at2"/>
<keyword evidence="1" id="KW-0732">Signal</keyword>
<gene>
    <name evidence="2" type="ORF">SAMN04488055_5450</name>
</gene>
<evidence type="ECO:0008006" key="4">
    <source>
        <dbReference type="Google" id="ProtNLM"/>
    </source>
</evidence>
<evidence type="ECO:0000313" key="2">
    <source>
        <dbReference type="EMBL" id="SIO53629.1"/>
    </source>
</evidence>
<dbReference type="RefSeq" id="WP_143197598.1">
    <property type="nucleotide sequence ID" value="NZ_FSRA01000002.1"/>
</dbReference>
<protein>
    <recommendedName>
        <fullName evidence="4">NVEALA protein</fullName>
    </recommendedName>
</protein>
<feature type="chain" id="PRO_5012636346" description="NVEALA protein" evidence="1">
    <location>
        <begin position="23"/>
        <end position="97"/>
    </location>
</feature>
<accession>A0A1N6KAL5</accession>
<organism evidence="2 3">
    <name type="scientific">Chitinophaga niabensis</name>
    <dbReference type="NCBI Taxonomy" id="536979"/>
    <lineage>
        <taxon>Bacteria</taxon>
        <taxon>Pseudomonadati</taxon>
        <taxon>Bacteroidota</taxon>
        <taxon>Chitinophagia</taxon>
        <taxon>Chitinophagales</taxon>
        <taxon>Chitinophagaceae</taxon>
        <taxon>Chitinophaga</taxon>
    </lineage>
</organism>
<keyword evidence="3" id="KW-1185">Reference proteome</keyword>
<dbReference type="AlphaFoldDB" id="A0A1N6KAL5"/>
<evidence type="ECO:0000256" key="1">
    <source>
        <dbReference type="SAM" id="SignalP"/>
    </source>
</evidence>
<proteinExistence type="predicted"/>
<reference evidence="2 3" key="1">
    <citation type="submission" date="2016-11" db="EMBL/GenBank/DDBJ databases">
        <authorList>
            <person name="Jaros S."/>
            <person name="Januszkiewicz K."/>
            <person name="Wedrychowicz H."/>
        </authorList>
    </citation>
    <scope>NUCLEOTIDE SEQUENCE [LARGE SCALE GENOMIC DNA]</scope>
    <source>
        <strain evidence="2 3">DSM 24787</strain>
    </source>
</reference>
<name>A0A1N6KAL5_9BACT</name>
<dbReference type="EMBL" id="FSRA01000002">
    <property type="protein sequence ID" value="SIO53629.1"/>
    <property type="molecule type" value="Genomic_DNA"/>
</dbReference>
<dbReference type="Proteomes" id="UP000185003">
    <property type="component" value="Unassembled WGS sequence"/>
</dbReference>
<sequence length="97" mass="10880">MKKKTIILFLSTFLTAISGAFASYYFISAPGYTSWLTLPAQEEPCVYRRDCDGGQFVCKASFMIGGTLYYKWTMYGLNLPTDPTECTIPLSMSTELD</sequence>
<feature type="signal peptide" evidence="1">
    <location>
        <begin position="1"/>
        <end position="22"/>
    </location>
</feature>